<dbReference type="PANTHER" id="PTHR24201">
    <property type="entry name" value="ANK_REP_REGION DOMAIN-CONTAINING PROTEIN"/>
    <property type="match status" value="1"/>
</dbReference>
<comment type="caution">
    <text evidence="4">The sequence shown here is derived from an EMBL/GenBank/DDBJ whole genome shotgun (WGS) entry which is preliminary data.</text>
</comment>
<dbReference type="InterPro" id="IPR050776">
    <property type="entry name" value="Ank_Repeat/CDKN_Inhibitor"/>
</dbReference>
<dbReference type="SMART" id="SM00248">
    <property type="entry name" value="ANK"/>
    <property type="match status" value="4"/>
</dbReference>
<keyword evidence="1" id="KW-0677">Repeat</keyword>
<gene>
    <name evidence="4" type="ORF">CHS0354_025199</name>
</gene>
<feature type="repeat" description="ANK" evidence="3">
    <location>
        <begin position="125"/>
        <end position="157"/>
    </location>
</feature>
<dbReference type="EMBL" id="JAEAOA010001503">
    <property type="protein sequence ID" value="KAK3576437.1"/>
    <property type="molecule type" value="Genomic_DNA"/>
</dbReference>
<dbReference type="SUPFAM" id="SSF48403">
    <property type="entry name" value="Ankyrin repeat"/>
    <property type="match status" value="1"/>
</dbReference>
<proteinExistence type="predicted"/>
<name>A0AAE0VGW8_9BIVA</name>
<evidence type="ECO:0000256" key="1">
    <source>
        <dbReference type="ARBA" id="ARBA00022737"/>
    </source>
</evidence>
<dbReference type="PANTHER" id="PTHR24201:SF17">
    <property type="entry name" value="ANKYRIN REPEAT DOMAIN-CONTAINING PROTEIN 10-LIKE ISOFORM X1"/>
    <property type="match status" value="1"/>
</dbReference>
<dbReference type="PROSITE" id="PS50297">
    <property type="entry name" value="ANK_REP_REGION"/>
    <property type="match status" value="1"/>
</dbReference>
<dbReference type="PROSITE" id="PS50088">
    <property type="entry name" value="ANK_REPEAT"/>
    <property type="match status" value="1"/>
</dbReference>
<sequence>MNQNSELGTWTPASEEIFLNRFPLHRACRDGDYEALGSLLSATGDQDFYLEDSFYGWTPIHWAAYFGKLCCLRKIITILGSRVCDIPTSKFRQTPFHLSAQSGEPHCLQWLVQSGNCNINLQDYMGETPVHKAARIGSMECVSLLVSQGAKLSIRNHSGNTPSQVAVLSGHQECGNYLEKALQIHQQANLVHEEMRNHVTQPISSPSNISSSTDMSEVSQYAVQQGLYGNFIPQPIENNNIHENGQILNSNSHTGPPKQYVSTDYQGTTIFVQSGVASMPNGVTPMLNGIVTENNNLLASHDCEMETEAEGTHNGQICNGMSNGLHNGGYGNGVASGGMKRCRDDMDDGFIKRARSEGPDLKQVLTMQSCWTRKDTTNCITDHRNSYPYVNGQSQNHEIHQQSFDNQVMPTISTSLIEHYCSVTAQQGYDSLLASSLIPH</sequence>
<dbReference type="InterPro" id="IPR002110">
    <property type="entry name" value="Ankyrin_rpt"/>
</dbReference>
<evidence type="ECO:0000256" key="2">
    <source>
        <dbReference type="ARBA" id="ARBA00023043"/>
    </source>
</evidence>
<organism evidence="4 5">
    <name type="scientific">Potamilus streckersoni</name>
    <dbReference type="NCBI Taxonomy" id="2493646"/>
    <lineage>
        <taxon>Eukaryota</taxon>
        <taxon>Metazoa</taxon>
        <taxon>Spiralia</taxon>
        <taxon>Lophotrochozoa</taxon>
        <taxon>Mollusca</taxon>
        <taxon>Bivalvia</taxon>
        <taxon>Autobranchia</taxon>
        <taxon>Heteroconchia</taxon>
        <taxon>Palaeoheterodonta</taxon>
        <taxon>Unionida</taxon>
        <taxon>Unionoidea</taxon>
        <taxon>Unionidae</taxon>
        <taxon>Ambleminae</taxon>
        <taxon>Lampsilini</taxon>
        <taxon>Potamilus</taxon>
    </lineage>
</organism>
<dbReference type="Pfam" id="PF12796">
    <property type="entry name" value="Ank_2"/>
    <property type="match status" value="1"/>
</dbReference>
<reference evidence="4" key="1">
    <citation type="journal article" date="2021" name="Genome Biol. Evol.">
        <title>A High-Quality Reference Genome for a Parasitic Bivalve with Doubly Uniparental Inheritance (Bivalvia: Unionida).</title>
        <authorList>
            <person name="Smith C.H."/>
        </authorList>
    </citation>
    <scope>NUCLEOTIDE SEQUENCE</scope>
    <source>
        <strain evidence="4">CHS0354</strain>
    </source>
</reference>
<evidence type="ECO:0008006" key="6">
    <source>
        <dbReference type="Google" id="ProtNLM"/>
    </source>
</evidence>
<protein>
    <recommendedName>
        <fullName evidence="6">Ankyrin repeat domain-containing protein 10</fullName>
    </recommendedName>
</protein>
<dbReference type="InterPro" id="IPR036770">
    <property type="entry name" value="Ankyrin_rpt-contain_sf"/>
</dbReference>
<reference evidence="4" key="2">
    <citation type="journal article" date="2021" name="Genome Biol. Evol.">
        <title>Developing a high-quality reference genome for a parasitic bivalve with doubly uniparental inheritance (Bivalvia: Unionida).</title>
        <authorList>
            <person name="Smith C.H."/>
        </authorList>
    </citation>
    <scope>NUCLEOTIDE SEQUENCE</scope>
    <source>
        <strain evidence="4">CHS0354</strain>
        <tissue evidence="4">Mantle</tissue>
    </source>
</reference>
<evidence type="ECO:0000256" key="3">
    <source>
        <dbReference type="PROSITE-ProRule" id="PRU00023"/>
    </source>
</evidence>
<evidence type="ECO:0000313" key="5">
    <source>
        <dbReference type="Proteomes" id="UP001195483"/>
    </source>
</evidence>
<accession>A0AAE0VGW8</accession>
<reference evidence="4" key="3">
    <citation type="submission" date="2023-05" db="EMBL/GenBank/DDBJ databases">
        <authorList>
            <person name="Smith C.H."/>
        </authorList>
    </citation>
    <scope>NUCLEOTIDE SEQUENCE</scope>
    <source>
        <strain evidence="4">CHS0354</strain>
        <tissue evidence="4">Mantle</tissue>
    </source>
</reference>
<dbReference type="Gene3D" id="1.25.40.20">
    <property type="entry name" value="Ankyrin repeat-containing domain"/>
    <property type="match status" value="1"/>
</dbReference>
<evidence type="ECO:0000313" key="4">
    <source>
        <dbReference type="EMBL" id="KAK3576437.1"/>
    </source>
</evidence>
<dbReference type="Proteomes" id="UP001195483">
    <property type="component" value="Unassembled WGS sequence"/>
</dbReference>
<keyword evidence="5" id="KW-1185">Reference proteome</keyword>
<dbReference type="AlphaFoldDB" id="A0AAE0VGW8"/>
<keyword evidence="2 3" id="KW-0040">ANK repeat</keyword>